<comment type="similarity">
    <text evidence="2">Belongs to the bacterial solute-binding protein 8 family.</text>
</comment>
<dbReference type="GO" id="GO:0005886">
    <property type="term" value="C:plasma membrane"/>
    <property type="evidence" value="ECO:0007669"/>
    <property type="project" value="UniProtKB-SubCell"/>
</dbReference>
<dbReference type="Proteomes" id="UP000290649">
    <property type="component" value="Unassembled WGS sequence"/>
</dbReference>
<sequence length="330" mass="36062">MKKIFFTLVAFLLVITIAACGTKDATSGTTTVEPTEPVTESTVEVEAQEEVETEVTVKHQLGETVVPKNPEKVVVFDFGVLDSLDKIGVEVFGLPQANIPPYLSKFADAKYVNTGSLKEPDFEAIANEGANLIIISGRQQELYPEFSKLAPTVYMAVDNANYMESFKNNMTILGQIFDREDVIEAELAQIDASIAELNQKASSVENVLIVLANEGNISAYGPGSRFGILHGLFGFTPVDDTIEVSTHGMNISYEYLLEKDPEYLFVVDRGAVVAGGESAAKQTIENELTEKTRAYQDGKIVYLDPNYWYLSGGGLVSVSEMIREISEGVK</sequence>
<comment type="subcellular location">
    <subcellularLocation>
        <location evidence="1">Cell membrane</location>
        <topology evidence="1">Lipid-anchor</topology>
    </subcellularLocation>
</comment>
<dbReference type="Pfam" id="PF01497">
    <property type="entry name" value="Peripla_BP_2"/>
    <property type="match status" value="1"/>
</dbReference>
<organism evidence="8 9">
    <name type="scientific">Anaerobacillus alkaliphilus</name>
    <dbReference type="NCBI Taxonomy" id="1548597"/>
    <lineage>
        <taxon>Bacteria</taxon>
        <taxon>Bacillati</taxon>
        <taxon>Bacillota</taxon>
        <taxon>Bacilli</taxon>
        <taxon>Bacillales</taxon>
        <taxon>Bacillaceae</taxon>
        <taxon>Anaerobacillus</taxon>
    </lineage>
</organism>
<dbReference type="PROSITE" id="PS50983">
    <property type="entry name" value="FE_B12_PBP"/>
    <property type="match status" value="1"/>
</dbReference>
<evidence type="ECO:0000313" key="9">
    <source>
        <dbReference type="Proteomes" id="UP000290649"/>
    </source>
</evidence>
<dbReference type="PROSITE" id="PS51257">
    <property type="entry name" value="PROKAR_LIPOPROTEIN"/>
    <property type="match status" value="1"/>
</dbReference>
<feature type="coiled-coil region" evidence="5">
    <location>
        <begin position="180"/>
        <end position="214"/>
    </location>
</feature>
<evidence type="ECO:0000256" key="5">
    <source>
        <dbReference type="SAM" id="Coils"/>
    </source>
</evidence>
<evidence type="ECO:0000256" key="2">
    <source>
        <dbReference type="ARBA" id="ARBA00008814"/>
    </source>
</evidence>
<keyword evidence="9" id="KW-1185">Reference proteome</keyword>
<feature type="domain" description="Fe/B12 periplasmic-binding" evidence="7">
    <location>
        <begin position="72"/>
        <end position="330"/>
    </location>
</feature>
<dbReference type="EMBL" id="QOUX01000046">
    <property type="protein sequence ID" value="RXI97748.1"/>
    <property type="molecule type" value="Genomic_DNA"/>
</dbReference>
<accession>A0A4Q0VNM1</accession>
<evidence type="ECO:0000256" key="3">
    <source>
        <dbReference type="ARBA" id="ARBA00022448"/>
    </source>
</evidence>
<dbReference type="OrthoDB" id="63946at2"/>
<dbReference type="InterPro" id="IPR033870">
    <property type="entry name" value="FatB"/>
</dbReference>
<comment type="caution">
    <text evidence="8">The sequence shown here is derived from an EMBL/GenBank/DDBJ whole genome shotgun (WGS) entry which is preliminary data.</text>
</comment>
<evidence type="ECO:0000256" key="4">
    <source>
        <dbReference type="ARBA" id="ARBA00022729"/>
    </source>
</evidence>
<keyword evidence="3" id="KW-0813">Transport</keyword>
<dbReference type="SUPFAM" id="SSF53807">
    <property type="entry name" value="Helical backbone' metal receptor"/>
    <property type="match status" value="1"/>
</dbReference>
<dbReference type="GO" id="GO:0030288">
    <property type="term" value="C:outer membrane-bounded periplasmic space"/>
    <property type="evidence" value="ECO:0007669"/>
    <property type="project" value="TreeGrafter"/>
</dbReference>
<keyword evidence="4 6" id="KW-0732">Signal</keyword>
<evidence type="ECO:0000256" key="6">
    <source>
        <dbReference type="SAM" id="SignalP"/>
    </source>
</evidence>
<feature type="chain" id="PRO_5038513157" evidence="6">
    <location>
        <begin position="22"/>
        <end position="330"/>
    </location>
</feature>
<dbReference type="CDD" id="cd01140">
    <property type="entry name" value="FatB"/>
    <property type="match status" value="1"/>
</dbReference>
<dbReference type="RefSeq" id="WP_129079113.1">
    <property type="nucleotide sequence ID" value="NZ_QOUX01000046.1"/>
</dbReference>
<gene>
    <name evidence="8" type="ORF">DS745_15370</name>
</gene>
<dbReference type="PANTHER" id="PTHR30532">
    <property type="entry name" value="IRON III DICITRATE-BINDING PERIPLASMIC PROTEIN"/>
    <property type="match status" value="1"/>
</dbReference>
<evidence type="ECO:0000313" key="8">
    <source>
        <dbReference type="EMBL" id="RXI97748.1"/>
    </source>
</evidence>
<name>A0A4Q0VNM1_9BACI</name>
<dbReference type="InterPro" id="IPR051313">
    <property type="entry name" value="Bact_iron-sidero_bind"/>
</dbReference>
<proteinExistence type="inferred from homology"/>
<evidence type="ECO:0000256" key="1">
    <source>
        <dbReference type="ARBA" id="ARBA00004193"/>
    </source>
</evidence>
<dbReference type="PANTHER" id="PTHR30532:SF28">
    <property type="entry name" value="PETROBACTIN-BINDING PROTEIN YCLQ"/>
    <property type="match status" value="1"/>
</dbReference>
<dbReference type="AlphaFoldDB" id="A0A4Q0VNM1"/>
<feature type="signal peptide" evidence="6">
    <location>
        <begin position="1"/>
        <end position="21"/>
    </location>
</feature>
<dbReference type="Gene3D" id="3.40.50.1980">
    <property type="entry name" value="Nitrogenase molybdenum iron protein domain"/>
    <property type="match status" value="2"/>
</dbReference>
<reference evidence="8 9" key="1">
    <citation type="journal article" date="2019" name="Int. J. Syst. Evol. Microbiol.">
        <title>Anaerobacillus alkaliphilus sp. nov., a novel alkaliphilic and moderately halophilic bacterium.</title>
        <authorList>
            <person name="Borsodi A.K."/>
            <person name="Aszalos J.M."/>
            <person name="Bihari P."/>
            <person name="Nagy I."/>
            <person name="Schumann P."/>
            <person name="Sproer C."/>
            <person name="Kovacs A.L."/>
            <person name="Boka K."/>
            <person name="Dobosy P."/>
            <person name="Ovari M."/>
            <person name="Szili-Kovacs T."/>
            <person name="Toth E."/>
        </authorList>
    </citation>
    <scope>NUCLEOTIDE SEQUENCE [LARGE SCALE GENOMIC DNA]</scope>
    <source>
        <strain evidence="8 9">B16-10</strain>
    </source>
</reference>
<keyword evidence="5" id="KW-0175">Coiled coil</keyword>
<dbReference type="GO" id="GO:1901678">
    <property type="term" value="P:iron coordination entity transport"/>
    <property type="evidence" value="ECO:0007669"/>
    <property type="project" value="UniProtKB-ARBA"/>
</dbReference>
<dbReference type="InterPro" id="IPR002491">
    <property type="entry name" value="ABC_transptr_periplasmic_BD"/>
</dbReference>
<protein>
    <submittedName>
        <fullName evidence="8">Siderophore ABC transporter substrate-binding protein</fullName>
    </submittedName>
</protein>
<evidence type="ECO:0000259" key="7">
    <source>
        <dbReference type="PROSITE" id="PS50983"/>
    </source>
</evidence>